<evidence type="ECO:0000256" key="11">
    <source>
        <dbReference type="ARBA" id="ARBA00038055"/>
    </source>
</evidence>
<feature type="transmembrane region" description="Helical" evidence="13">
    <location>
        <begin position="535"/>
        <end position="554"/>
    </location>
</feature>
<organism evidence="16 17">
    <name type="scientific">Hydnum rufescens UP504</name>
    <dbReference type="NCBI Taxonomy" id="1448309"/>
    <lineage>
        <taxon>Eukaryota</taxon>
        <taxon>Fungi</taxon>
        <taxon>Dikarya</taxon>
        <taxon>Basidiomycota</taxon>
        <taxon>Agaricomycotina</taxon>
        <taxon>Agaricomycetes</taxon>
        <taxon>Cantharellales</taxon>
        <taxon>Hydnaceae</taxon>
        <taxon>Hydnum</taxon>
    </lineage>
</organism>
<dbReference type="CDD" id="cd04190">
    <property type="entry name" value="Chitin_synth_C"/>
    <property type="match status" value="1"/>
</dbReference>
<gene>
    <name evidence="16" type="ORF">BS47DRAFT_1373902</name>
</gene>
<comment type="catalytic activity">
    <reaction evidence="12 13">
        <text>[(1-&gt;4)-N-acetyl-beta-D-glucosaminyl](n) + UDP-N-acetyl-alpha-D-glucosamine = [(1-&gt;4)-N-acetyl-beta-D-glucosaminyl](n+1) + UDP + H(+)</text>
        <dbReference type="Rhea" id="RHEA:16637"/>
        <dbReference type="Rhea" id="RHEA-COMP:9593"/>
        <dbReference type="Rhea" id="RHEA-COMP:9595"/>
        <dbReference type="ChEBI" id="CHEBI:15378"/>
        <dbReference type="ChEBI" id="CHEBI:17029"/>
        <dbReference type="ChEBI" id="CHEBI:57705"/>
        <dbReference type="ChEBI" id="CHEBI:58223"/>
        <dbReference type="EC" id="2.4.1.16"/>
    </reaction>
</comment>
<proteinExistence type="inferred from homology"/>
<evidence type="ECO:0000259" key="15">
    <source>
        <dbReference type="Pfam" id="PF08407"/>
    </source>
</evidence>
<dbReference type="GO" id="GO:0006031">
    <property type="term" value="P:chitin biosynthetic process"/>
    <property type="evidence" value="ECO:0007669"/>
    <property type="project" value="UniProtKB-UniRule"/>
</dbReference>
<dbReference type="SUPFAM" id="SSF53448">
    <property type="entry name" value="Nucleotide-diphospho-sugar transferases"/>
    <property type="match status" value="1"/>
</dbReference>
<protein>
    <recommendedName>
        <fullName evidence="2 13">Chitin synthase</fullName>
        <ecNumber evidence="2 13">2.4.1.16</ecNumber>
    </recommendedName>
</protein>
<dbReference type="PANTHER" id="PTHR22914">
    <property type="entry name" value="CHITIN SYNTHASE"/>
    <property type="match status" value="1"/>
</dbReference>
<feature type="transmembrane region" description="Helical" evidence="13">
    <location>
        <begin position="615"/>
        <end position="635"/>
    </location>
</feature>
<keyword evidence="6 13" id="KW-0812">Transmembrane</keyword>
<dbReference type="InterPro" id="IPR004835">
    <property type="entry name" value="Chitin_synth"/>
</dbReference>
<evidence type="ECO:0000256" key="14">
    <source>
        <dbReference type="SAM" id="MobiDB-lite"/>
    </source>
</evidence>
<evidence type="ECO:0000256" key="3">
    <source>
        <dbReference type="ARBA" id="ARBA00022475"/>
    </source>
</evidence>
<evidence type="ECO:0000256" key="9">
    <source>
        <dbReference type="ARBA" id="ARBA00023316"/>
    </source>
</evidence>
<dbReference type="GO" id="GO:0071555">
    <property type="term" value="P:cell wall organization"/>
    <property type="evidence" value="ECO:0007669"/>
    <property type="project" value="UniProtKB-KW"/>
</dbReference>
<evidence type="ECO:0000256" key="13">
    <source>
        <dbReference type="RuleBase" id="RU366040"/>
    </source>
</evidence>
<reference evidence="16" key="1">
    <citation type="journal article" date="2020" name="Nat. Commun.">
        <title>Large-scale genome sequencing of mycorrhizal fungi provides insights into the early evolution of symbiotic traits.</title>
        <authorList>
            <person name="Miyauchi S."/>
            <person name="Kiss E."/>
            <person name="Kuo A."/>
            <person name="Drula E."/>
            <person name="Kohler A."/>
            <person name="Sanchez-Garcia M."/>
            <person name="Morin E."/>
            <person name="Andreopoulos B."/>
            <person name="Barry K.W."/>
            <person name="Bonito G."/>
            <person name="Buee M."/>
            <person name="Carver A."/>
            <person name="Chen C."/>
            <person name="Cichocki N."/>
            <person name="Clum A."/>
            <person name="Culley D."/>
            <person name="Crous P.W."/>
            <person name="Fauchery L."/>
            <person name="Girlanda M."/>
            <person name="Hayes R.D."/>
            <person name="Keri Z."/>
            <person name="LaButti K."/>
            <person name="Lipzen A."/>
            <person name="Lombard V."/>
            <person name="Magnuson J."/>
            <person name="Maillard F."/>
            <person name="Murat C."/>
            <person name="Nolan M."/>
            <person name="Ohm R.A."/>
            <person name="Pangilinan J."/>
            <person name="Pereira M.F."/>
            <person name="Perotto S."/>
            <person name="Peter M."/>
            <person name="Pfister S."/>
            <person name="Riley R."/>
            <person name="Sitrit Y."/>
            <person name="Stielow J.B."/>
            <person name="Szollosi G."/>
            <person name="Zifcakova L."/>
            <person name="Stursova M."/>
            <person name="Spatafora J.W."/>
            <person name="Tedersoo L."/>
            <person name="Vaario L.M."/>
            <person name="Yamada A."/>
            <person name="Yan M."/>
            <person name="Wang P."/>
            <person name="Xu J."/>
            <person name="Bruns T."/>
            <person name="Baldrian P."/>
            <person name="Vilgalys R."/>
            <person name="Dunand C."/>
            <person name="Henrissat B."/>
            <person name="Grigoriev I.V."/>
            <person name="Hibbett D."/>
            <person name="Nagy L.G."/>
            <person name="Martin F.M."/>
        </authorList>
    </citation>
    <scope>NUCLEOTIDE SEQUENCE</scope>
    <source>
        <strain evidence="16">UP504</strain>
    </source>
</reference>
<name>A0A9P6DLW3_9AGAM</name>
<dbReference type="OrthoDB" id="26569at2759"/>
<feature type="region of interest" description="Disordered" evidence="14">
    <location>
        <begin position="59"/>
        <end position="96"/>
    </location>
</feature>
<evidence type="ECO:0000256" key="4">
    <source>
        <dbReference type="ARBA" id="ARBA00022676"/>
    </source>
</evidence>
<feature type="transmembrane region" description="Helical" evidence="13">
    <location>
        <begin position="689"/>
        <end position="712"/>
    </location>
</feature>
<dbReference type="GO" id="GO:0005886">
    <property type="term" value="C:plasma membrane"/>
    <property type="evidence" value="ECO:0007669"/>
    <property type="project" value="UniProtKB-SubCell"/>
</dbReference>
<keyword evidence="5 13" id="KW-0808">Transferase</keyword>
<evidence type="ECO:0000313" key="17">
    <source>
        <dbReference type="Proteomes" id="UP000886523"/>
    </source>
</evidence>
<dbReference type="Pfam" id="PF01644">
    <property type="entry name" value="Chitin_synth_1"/>
    <property type="match status" value="1"/>
</dbReference>
<dbReference type="AlphaFoldDB" id="A0A9P6DLW3"/>
<keyword evidence="17" id="KW-1185">Reference proteome</keyword>
<feature type="transmembrane region" description="Helical" evidence="13">
    <location>
        <begin position="828"/>
        <end position="846"/>
    </location>
</feature>
<dbReference type="InterPro" id="IPR013616">
    <property type="entry name" value="Chitin_synth_N"/>
</dbReference>
<evidence type="ECO:0000256" key="5">
    <source>
        <dbReference type="ARBA" id="ARBA00022679"/>
    </source>
</evidence>
<accession>A0A9P6DLW3</accession>
<evidence type="ECO:0000313" key="16">
    <source>
        <dbReference type="EMBL" id="KAF9507336.1"/>
    </source>
</evidence>
<keyword evidence="7 13" id="KW-1133">Transmembrane helix</keyword>
<dbReference type="PANTHER" id="PTHR22914:SF11">
    <property type="entry name" value="CHITIN SYNTHASE B"/>
    <property type="match status" value="1"/>
</dbReference>
<evidence type="ECO:0000256" key="7">
    <source>
        <dbReference type="ARBA" id="ARBA00022989"/>
    </source>
</evidence>
<comment type="similarity">
    <text evidence="11">Belongs to the chitin synthase family. Class III subfamily.</text>
</comment>
<evidence type="ECO:0000256" key="2">
    <source>
        <dbReference type="ARBA" id="ARBA00012543"/>
    </source>
</evidence>
<evidence type="ECO:0000256" key="8">
    <source>
        <dbReference type="ARBA" id="ARBA00023136"/>
    </source>
</evidence>
<feature type="domain" description="Chitin synthase N-terminal" evidence="15">
    <location>
        <begin position="137"/>
        <end position="206"/>
    </location>
</feature>
<keyword evidence="3 13" id="KW-1003">Cell membrane</keyword>
<dbReference type="EC" id="2.4.1.16" evidence="2 13"/>
<comment type="subcellular location">
    <subcellularLocation>
        <location evidence="1 13">Cell membrane</location>
        <topology evidence="1 13">Multi-pass membrane protein</topology>
    </subcellularLocation>
</comment>
<dbReference type="EMBL" id="MU129083">
    <property type="protein sequence ID" value="KAF9507336.1"/>
    <property type="molecule type" value="Genomic_DNA"/>
</dbReference>
<evidence type="ECO:0000256" key="10">
    <source>
        <dbReference type="ARBA" id="ARBA00024009"/>
    </source>
</evidence>
<feature type="compositionally biased region" description="Basic and acidic residues" evidence="14">
    <location>
        <begin position="10"/>
        <end position="22"/>
    </location>
</feature>
<sequence>MDSRTPYPKRANDSQQSHRNDYEGNAGALPDTQIQMPYPENETFPLGDVPSFRHIASSSSLSLTPTTYTEHGVADPFDEDEKKPLTGAGTSRYPPVTLADPGSFGPDLVRPVSSASGSTGSTERAWRHRQTIKRGVTKRVPLVAGNFINEYPVPTAVRNAIEPKWANTNTTEFTHMRYTAATCDPDEFTAANGWSLRASNYGRQTDLLIAVTSYNEDKILYARTLHGVMLNIRDICKTKSSKYWQKSAEDGMPAWQRITVALIADGLEPMDKSVLDLLATVGVYQDGVMKSNVDLKPTVAHIFEYTTQLSLDATPALVLPHGGDPNNLVPVQIIFVVKAKNQKKINSHRWLFNAIGGFLQPELCVLLDAGTKPGHKSIYYLWEAFYNDPNLGGACGEIHAMLKGGKKLLNPLVAAQNFEYKMSNILDKPLESSFGYVSVLPGAFSAYRYRAIQGRPLEQYFHGDHSRDRRTPGKKGIYGMGIFTKNMFLAEDRILCFELVAKANCKWVLTYVKPSKAETDVPESAPELIGQRRRWLNGSFAASIYALVHFFRFYKSGHGPIRMFFFHVQALYNVISLIFSWFALANIWLTFSIIINFLPVQTPPVYLFGTRVVTHWVNLSFEWIYVGLLVLQFVLALGNRPKGEKTAYVITLCVYAFLSLYLIVCSVYLTVKAFAVCFHFGPNALTKFTYLMSGTSGVLLAALAATFGVYLLSSVFYGDPWHIFTSMPQYLLLAPSFTNVIQVYAFNNLHDVSWGTKGSDKADVLPAVSSSKPKGDAPAIVEDVAQVQEDIDAAFQETVTRAVSKLPKTTSVEKPTLDDENKTFRTRLVAAWLLSNCALAVAIESLNGIGSGSEQTDEAQLQSKQHIYFAIVLWTTFGLSFVRFVGNLFRCCRRN</sequence>
<dbReference type="GO" id="GO:0004100">
    <property type="term" value="F:chitin synthase activity"/>
    <property type="evidence" value="ECO:0007669"/>
    <property type="project" value="UniProtKB-UniRule"/>
</dbReference>
<comment type="function">
    <text evidence="10 13">Polymerizes chitin, a structural polymer of the cell wall and septum, by transferring the sugar moiety of UDP-GlcNAc to the non-reducing end of the growing chitin polymer.</text>
</comment>
<dbReference type="Proteomes" id="UP000886523">
    <property type="component" value="Unassembled WGS sequence"/>
</dbReference>
<dbReference type="GO" id="GO:0030428">
    <property type="term" value="C:cell septum"/>
    <property type="evidence" value="ECO:0007669"/>
    <property type="project" value="TreeGrafter"/>
</dbReference>
<feature type="region of interest" description="Disordered" evidence="14">
    <location>
        <begin position="1"/>
        <end position="47"/>
    </location>
</feature>
<evidence type="ECO:0000256" key="12">
    <source>
        <dbReference type="ARBA" id="ARBA00048014"/>
    </source>
</evidence>
<keyword evidence="4 13" id="KW-0328">Glycosyltransferase</keyword>
<evidence type="ECO:0000256" key="1">
    <source>
        <dbReference type="ARBA" id="ARBA00004651"/>
    </source>
</evidence>
<dbReference type="InterPro" id="IPR029044">
    <property type="entry name" value="Nucleotide-diphossugar_trans"/>
</dbReference>
<comment type="caution">
    <text evidence="16">The sequence shown here is derived from an EMBL/GenBank/DDBJ whole genome shotgun (WGS) entry which is preliminary data.</text>
</comment>
<feature type="transmembrane region" description="Helical" evidence="13">
    <location>
        <begin position="866"/>
        <end position="886"/>
    </location>
</feature>
<feature type="transmembrane region" description="Helical" evidence="13">
    <location>
        <begin position="647"/>
        <end position="669"/>
    </location>
</feature>
<dbReference type="Pfam" id="PF08407">
    <property type="entry name" value="Chitin_synth_1N"/>
    <property type="match status" value="1"/>
</dbReference>
<keyword evidence="8 13" id="KW-0472">Membrane</keyword>
<evidence type="ECO:0000256" key="6">
    <source>
        <dbReference type="ARBA" id="ARBA00022692"/>
    </source>
</evidence>
<keyword evidence="9 13" id="KW-0961">Cell wall biogenesis/degradation</keyword>